<feature type="transmembrane region" description="Helical" evidence="1">
    <location>
        <begin position="5"/>
        <end position="26"/>
    </location>
</feature>
<organism evidence="2 3">
    <name type="scientific">Escherichia coli MS 85-1</name>
    <dbReference type="NCBI Taxonomy" id="679202"/>
    <lineage>
        <taxon>Bacteria</taxon>
        <taxon>Pseudomonadati</taxon>
        <taxon>Pseudomonadota</taxon>
        <taxon>Gammaproteobacteria</taxon>
        <taxon>Enterobacterales</taxon>
        <taxon>Enterobacteriaceae</taxon>
        <taxon>Escherichia</taxon>
    </lineage>
</organism>
<gene>
    <name evidence="2" type="ORF">HMPREF9350_05799</name>
</gene>
<reference evidence="2 3" key="1">
    <citation type="submission" date="2010-09" db="EMBL/GenBank/DDBJ databases">
        <authorList>
            <person name="Weinstock G."/>
            <person name="Sodergren E."/>
            <person name="Clifton S."/>
            <person name="Fulton L."/>
            <person name="Fulton B."/>
            <person name="Courtney L."/>
            <person name="Fronick C."/>
            <person name="Harrison M."/>
            <person name="Strong C."/>
            <person name="Farmer C."/>
            <person name="Delahaunty K."/>
            <person name="Markovic C."/>
            <person name="Hall O."/>
            <person name="Minx P."/>
            <person name="Tomlinson C."/>
            <person name="Mitreva M."/>
            <person name="Hou S."/>
            <person name="Chen J."/>
            <person name="Wollam A."/>
            <person name="Pepin K.H."/>
            <person name="Johnson M."/>
            <person name="Bhonagiri V."/>
            <person name="Zhang X."/>
            <person name="Suruliraj S."/>
            <person name="Warren W."/>
            <person name="Chinwalla A."/>
            <person name="Mardis E.R."/>
            <person name="Wilson R.K."/>
        </authorList>
    </citation>
    <scope>NUCLEOTIDE SEQUENCE [LARGE SCALE GENOMIC DNA]</scope>
    <source>
        <strain evidence="2 3">MS 85-1</strain>
    </source>
</reference>
<dbReference type="EMBL" id="ADWQ01000090">
    <property type="protein sequence ID" value="EFU32382.1"/>
    <property type="molecule type" value="Genomic_DNA"/>
</dbReference>
<proteinExistence type="predicted"/>
<name>A0AAN3M4B9_ECOLX</name>
<evidence type="ECO:0000313" key="3">
    <source>
        <dbReference type="Proteomes" id="UP000005056"/>
    </source>
</evidence>
<dbReference type="AlphaFoldDB" id="A0AAN3M4B9"/>
<evidence type="ECO:0000313" key="2">
    <source>
        <dbReference type="EMBL" id="EFU32382.1"/>
    </source>
</evidence>
<protein>
    <submittedName>
        <fullName evidence="2">Uncharacterized protein</fullName>
    </submittedName>
</protein>
<keyword evidence="1" id="KW-1133">Transmembrane helix</keyword>
<accession>A0AAN3M4B9</accession>
<keyword evidence="1" id="KW-0472">Membrane</keyword>
<dbReference type="Proteomes" id="UP000005056">
    <property type="component" value="Unassembled WGS sequence"/>
</dbReference>
<sequence length="47" mass="5678">MWQLIFARCFCEQLLSGLFVFVYLFSYRSDHFFFQLCDLALVNSMLN</sequence>
<evidence type="ECO:0000256" key="1">
    <source>
        <dbReference type="SAM" id="Phobius"/>
    </source>
</evidence>
<keyword evidence="1" id="KW-0812">Transmembrane</keyword>
<comment type="caution">
    <text evidence="2">The sequence shown here is derived from an EMBL/GenBank/DDBJ whole genome shotgun (WGS) entry which is preliminary data.</text>
</comment>